<comment type="caution">
    <text evidence="3">The sequence shown here is derived from an EMBL/GenBank/DDBJ whole genome shotgun (WGS) entry which is preliminary data.</text>
</comment>
<protein>
    <recommendedName>
        <fullName evidence="2">DUF6493 domain-containing protein</fullName>
    </recommendedName>
</protein>
<accession>A0AAE5NHZ2</accession>
<feature type="region of interest" description="Disordered" evidence="1">
    <location>
        <begin position="320"/>
        <end position="359"/>
    </location>
</feature>
<evidence type="ECO:0000313" key="4">
    <source>
        <dbReference type="Proteomes" id="UP000216195"/>
    </source>
</evidence>
<reference evidence="3 4" key="1">
    <citation type="submission" date="2017-04" db="EMBL/GenBank/DDBJ databases">
        <title>Kefir bacterial isolates.</title>
        <authorList>
            <person name="Kim Y."/>
            <person name="Blasche S."/>
            <person name="Patil K.R."/>
        </authorList>
    </citation>
    <scope>NUCLEOTIDE SEQUENCE [LARGE SCALE GENOMIC DNA]</scope>
    <source>
        <strain evidence="3 4">OG2-1</strain>
    </source>
</reference>
<dbReference type="Pfam" id="PF20103">
    <property type="entry name" value="DUF6493"/>
    <property type="match status" value="1"/>
</dbReference>
<dbReference type="InterPro" id="IPR045472">
    <property type="entry name" value="DUF6493"/>
</dbReference>
<evidence type="ECO:0000256" key="1">
    <source>
        <dbReference type="SAM" id="MobiDB-lite"/>
    </source>
</evidence>
<sequence length="614" mass="67766">MSNDMDLRTSYKKFIQDLPQLLADKGPEQVYALYKAENYGSLRAGGFREEVERLASPAPHWCDQGFFRLAELYDGLQLNHDDDYFLALMNLNVSLRQSLLRHDRQFRDELLWHLFTVEGTPERSFATVDKNTFRNTWQRELLDASAEGLIPQEHLLDACLASLARDFAAYRAGWFSRMYAALKPTAAESAQRQDTLVNLLGSPVGTTVTLAVKQLSAVHRVGLLDADRFVRGCAPALLTSKTNALAILKLLASLRGTVGDAPVAEASVAGLNHAHPQVQVAAAKLLHQATAAETLYQHVQNLSPVARQELEDAGLLKRTGEGTAQHTALKAPVEAEQTAEDTNHDAPPPDYVRSGKSTGKVPNILEGIRVSWDYRESEAKRPNGKPENVWWSPTVHLPAAEPHHTPDEKHLLTLHYAAMSCEELARLCPSSTAPVAVGLLERWVFLDEEDGRHYMHDMVQTLRNHPGQWNSITAQALAVLATSKHHIDRAGAAELLAENLGVRLSYEDATTGFSQAAPALMFTRWAHTFEDTAAIDPHVTLRFLGGLLPHCERTQHGMGKLLGVYAQEYVRVHGAKRSVNDSPQLSSEITAWLGGFKGSSQAAKHARAILKTLT</sequence>
<dbReference type="AlphaFoldDB" id="A0AAE5NHZ2"/>
<dbReference type="Proteomes" id="UP000216195">
    <property type="component" value="Unassembled WGS sequence"/>
</dbReference>
<evidence type="ECO:0000313" key="3">
    <source>
        <dbReference type="EMBL" id="PAK84963.1"/>
    </source>
</evidence>
<gene>
    <name evidence="3" type="ORF">B8W87_08920</name>
</gene>
<name>A0AAE5NHZ2_9MICC</name>
<evidence type="ECO:0000259" key="2">
    <source>
        <dbReference type="Pfam" id="PF20103"/>
    </source>
</evidence>
<dbReference type="EMBL" id="NCWU01000013">
    <property type="protein sequence ID" value="PAK84963.1"/>
    <property type="molecule type" value="Genomic_DNA"/>
</dbReference>
<proteinExistence type="predicted"/>
<dbReference type="RefSeq" id="WP_095343863.1">
    <property type="nucleotide sequence ID" value="NZ_NCWU01000013.1"/>
</dbReference>
<organism evidence="3 4">
    <name type="scientific">Rothia dentocariosa</name>
    <dbReference type="NCBI Taxonomy" id="2047"/>
    <lineage>
        <taxon>Bacteria</taxon>
        <taxon>Bacillati</taxon>
        <taxon>Actinomycetota</taxon>
        <taxon>Actinomycetes</taxon>
        <taxon>Micrococcales</taxon>
        <taxon>Micrococcaceae</taxon>
        <taxon>Rothia</taxon>
    </lineage>
</organism>
<feature type="domain" description="DUF6493" evidence="2">
    <location>
        <begin position="102"/>
        <end position="244"/>
    </location>
</feature>